<dbReference type="PANTHER" id="PTHR24201">
    <property type="entry name" value="ANK_REP_REGION DOMAIN-CONTAINING PROTEIN"/>
    <property type="match status" value="1"/>
</dbReference>
<accession>A0A3M2QQI7</accession>
<keyword evidence="6" id="KW-1185">Reference proteome</keyword>
<evidence type="ECO:0000256" key="4">
    <source>
        <dbReference type="SAM" id="MobiDB-lite"/>
    </source>
</evidence>
<feature type="region of interest" description="Disordered" evidence="4">
    <location>
        <begin position="676"/>
        <end position="751"/>
    </location>
</feature>
<feature type="non-terminal residue" evidence="5">
    <location>
        <position position="978"/>
    </location>
</feature>
<feature type="compositionally biased region" description="Basic and acidic residues" evidence="4">
    <location>
        <begin position="735"/>
        <end position="749"/>
    </location>
</feature>
<feature type="repeat" description="ANK" evidence="3">
    <location>
        <begin position="163"/>
        <end position="195"/>
    </location>
</feature>
<keyword evidence="1" id="KW-0677">Repeat</keyword>
<dbReference type="Proteomes" id="UP000277212">
    <property type="component" value="Unassembled WGS sequence"/>
</dbReference>
<dbReference type="InterPro" id="IPR050776">
    <property type="entry name" value="Ank_Repeat/CDKN_Inhibitor"/>
</dbReference>
<evidence type="ECO:0000313" key="5">
    <source>
        <dbReference type="EMBL" id="RMI95255.1"/>
    </source>
</evidence>
<feature type="region of interest" description="Disordered" evidence="4">
    <location>
        <begin position="955"/>
        <end position="978"/>
    </location>
</feature>
<dbReference type="InterPro" id="IPR002110">
    <property type="entry name" value="Ankyrin_rpt"/>
</dbReference>
<feature type="compositionally biased region" description="Polar residues" evidence="4">
    <location>
        <begin position="8"/>
        <end position="20"/>
    </location>
</feature>
<feature type="region of interest" description="Disordered" evidence="4">
    <location>
        <begin position="483"/>
        <end position="505"/>
    </location>
</feature>
<dbReference type="InterPro" id="IPR036770">
    <property type="entry name" value="Ankyrin_rpt-contain_sf"/>
</dbReference>
<sequence>MLSPLKTRMSQSSANSGADQSESRDPDDGQTRNNNPETTATSHATKNKDEPLSAADRLIFSWRTNIEKPGGHHEIAEDDARNDSGLSERCEWTPLHELLQSTEQDHDGSRKLKTLLDQWKDIINVRSPEDEETALHMAVRGSFNKMASQLLTAGAQVDIENANGESPLHLACHYGDQHLVKSLLGADADPNKTAGGVGWSPLNKAIYYKRVDLVDTLLEGGSSLLIKDLDGRTPLMTAIKRCLYDVVQKLLEHLQKDSTELDAINIPDNIGMTPLMQLVTDKSGRSIANIEALLRMNPDINVTDEEGKTALHHVIASTYSIEIKPYMDVALKLVGSMSVKRLLHLDKDGETAFDVTFDEDKKASIPLFQPLLDSLAGRLVQEGESIQEPLCWAAYRLERHWIALDIFQKKFTAEVPQDLRQDQWEIVEWAIYARMPRVLLTYLRTLGLEKRVTKDDKINQSIENGRALIKKLKDEVRQSSTLLAEGKRRKGERGPTSGAGSSEDSQVLGDMEDILDYLYPEKVEKPTRPLELSKPDGRMTSSLNHFHAAIIQSNFVKFRTIQEVLYDDDSMKHIQDIAKKLKQFEYTINVSSEQASQTSDEFQANIKPSAQFTWIHLPSTNMAWMEDTAKKILKEEGCGKDEAERVTSFLRSSWIEVPDRTSTSRFMRPRYVVKKTQNATKKHAEDESGLKDVSERGSIHSQHDEERDMPSSDKDDKDHPGENRRDSFEGFARNPGRELKEEQNRDSHVSRAVQTAIAGRTKAEGSKSFAVSAIYMPYLYFSTYHQSESDDHTARDHMASKEGPSKDEKRVRDEIMIRQELFKAYEDSVIHQPATLDEFYYQFASDADSLRDQNSRNKDQVVTKYLQGRDFGKQRFWPLLRVSQLWVWTIDEKWLITSTSCAANDIRDNLVTDILEHLQKQVRNGSRQSGPTSATEMSRIIVDFCIGTYDKKRKRQNVNQNKDQRLQTGGTTTQDQHQ</sequence>
<feature type="compositionally biased region" description="Basic and acidic residues" evidence="4">
    <location>
        <begin position="21"/>
        <end position="30"/>
    </location>
</feature>
<dbReference type="Pfam" id="PF12796">
    <property type="entry name" value="Ank_2"/>
    <property type="match status" value="1"/>
</dbReference>
<keyword evidence="2 3" id="KW-0040">ANK repeat</keyword>
<dbReference type="GO" id="GO:0005634">
    <property type="term" value="C:nucleus"/>
    <property type="evidence" value="ECO:0007669"/>
    <property type="project" value="TreeGrafter"/>
</dbReference>
<dbReference type="PROSITE" id="PS50088">
    <property type="entry name" value="ANK_REPEAT"/>
    <property type="match status" value="3"/>
</dbReference>
<dbReference type="AlphaFoldDB" id="A0A3M2QQI7"/>
<feature type="repeat" description="ANK" evidence="3">
    <location>
        <begin position="130"/>
        <end position="162"/>
    </location>
</feature>
<proteinExistence type="predicted"/>
<evidence type="ECO:0000256" key="3">
    <source>
        <dbReference type="PROSITE-ProRule" id="PRU00023"/>
    </source>
</evidence>
<dbReference type="STRING" id="2010991.A0A3M2QQI7"/>
<dbReference type="Gene3D" id="1.25.40.20">
    <property type="entry name" value="Ankyrin repeat-containing domain"/>
    <property type="match status" value="1"/>
</dbReference>
<feature type="repeat" description="ANK" evidence="3">
    <location>
        <begin position="197"/>
        <end position="229"/>
    </location>
</feature>
<organism evidence="5 6">
    <name type="scientific">Fusarium kuroshium</name>
    <dbReference type="NCBI Taxonomy" id="2010991"/>
    <lineage>
        <taxon>Eukaryota</taxon>
        <taxon>Fungi</taxon>
        <taxon>Dikarya</taxon>
        <taxon>Ascomycota</taxon>
        <taxon>Pezizomycotina</taxon>
        <taxon>Sordariomycetes</taxon>
        <taxon>Hypocreomycetidae</taxon>
        <taxon>Hypocreales</taxon>
        <taxon>Nectriaceae</taxon>
        <taxon>Fusarium</taxon>
        <taxon>Fusarium solani species complex</taxon>
    </lineage>
</organism>
<feature type="compositionally biased region" description="Low complexity" evidence="4">
    <location>
        <begin position="957"/>
        <end position="978"/>
    </location>
</feature>
<dbReference type="PANTHER" id="PTHR24201:SF16">
    <property type="entry name" value="ANKYRIN-1-LIKE-RELATED"/>
    <property type="match status" value="1"/>
</dbReference>
<feature type="region of interest" description="Disordered" evidence="4">
    <location>
        <begin position="1"/>
        <end position="52"/>
    </location>
</feature>
<dbReference type="PROSITE" id="PS50297">
    <property type="entry name" value="ANK_REP_REGION"/>
    <property type="match status" value="2"/>
</dbReference>
<evidence type="ECO:0000256" key="1">
    <source>
        <dbReference type="ARBA" id="ARBA00022737"/>
    </source>
</evidence>
<reference evidence="5 6" key="1">
    <citation type="submission" date="2017-06" db="EMBL/GenBank/DDBJ databases">
        <title>Comparative genomic analysis of Ambrosia Fusariam Clade fungi.</title>
        <authorList>
            <person name="Stajich J.E."/>
            <person name="Carrillo J."/>
            <person name="Kijimoto T."/>
            <person name="Eskalen A."/>
            <person name="O'Donnell K."/>
            <person name="Kasson M."/>
        </authorList>
    </citation>
    <scope>NUCLEOTIDE SEQUENCE [LARGE SCALE GENOMIC DNA]</scope>
    <source>
        <strain evidence="5">UCR3666</strain>
    </source>
</reference>
<dbReference type="SMART" id="SM00248">
    <property type="entry name" value="ANK"/>
    <property type="match status" value="6"/>
</dbReference>
<name>A0A3M2QQI7_9HYPO</name>
<evidence type="ECO:0000313" key="6">
    <source>
        <dbReference type="Proteomes" id="UP000277212"/>
    </source>
</evidence>
<feature type="compositionally biased region" description="Polar residues" evidence="4">
    <location>
        <begin position="31"/>
        <end position="44"/>
    </location>
</feature>
<dbReference type="OrthoDB" id="341259at2759"/>
<evidence type="ECO:0000256" key="2">
    <source>
        <dbReference type="ARBA" id="ARBA00023043"/>
    </source>
</evidence>
<protein>
    <submittedName>
        <fullName evidence="5">Uncharacterized protein</fullName>
    </submittedName>
</protein>
<comment type="caution">
    <text evidence="5">The sequence shown here is derived from an EMBL/GenBank/DDBJ whole genome shotgun (WGS) entry which is preliminary data.</text>
</comment>
<dbReference type="Pfam" id="PF00023">
    <property type="entry name" value="Ank"/>
    <property type="match status" value="1"/>
</dbReference>
<feature type="compositionally biased region" description="Basic and acidic residues" evidence="4">
    <location>
        <begin position="682"/>
        <end position="728"/>
    </location>
</feature>
<dbReference type="SUPFAM" id="SSF48403">
    <property type="entry name" value="Ankyrin repeat"/>
    <property type="match status" value="1"/>
</dbReference>
<gene>
    <name evidence="5" type="ORF">CDV36_016417</name>
</gene>
<dbReference type="EMBL" id="NKUJ01000978">
    <property type="protein sequence ID" value="RMI95255.1"/>
    <property type="molecule type" value="Genomic_DNA"/>
</dbReference>